<proteinExistence type="predicted"/>
<evidence type="ECO:0008006" key="7">
    <source>
        <dbReference type="Google" id="ProtNLM"/>
    </source>
</evidence>
<dbReference type="PANTHER" id="PTHR21399:SF0">
    <property type="entry name" value="METHYLOSOME SUBUNIT PICLN"/>
    <property type="match status" value="1"/>
</dbReference>
<comment type="caution">
    <text evidence="5">The sequence shown here is derived from an EMBL/GenBank/DDBJ whole genome shotgun (WGS) entry which is preliminary data.</text>
</comment>
<dbReference type="GO" id="GO:0005829">
    <property type="term" value="C:cytosol"/>
    <property type="evidence" value="ECO:0007669"/>
    <property type="project" value="TreeGrafter"/>
</dbReference>
<name>A0A8J5ER26_ZINOF</name>
<dbReference type="GO" id="GO:0045292">
    <property type="term" value="P:mRNA cis splicing, via spliceosome"/>
    <property type="evidence" value="ECO:0007669"/>
    <property type="project" value="TreeGrafter"/>
</dbReference>
<comment type="subcellular location">
    <subcellularLocation>
        <location evidence="2">Cytoplasm</location>
    </subcellularLocation>
    <subcellularLocation>
        <location evidence="1">Nucleus</location>
    </subcellularLocation>
</comment>
<evidence type="ECO:0000256" key="1">
    <source>
        <dbReference type="ARBA" id="ARBA00004123"/>
    </source>
</evidence>
<dbReference type="PANTHER" id="PTHR21399">
    <property type="entry name" value="CHLORIDE CONDUCTANCE REGULATORY PROTEIN ICLN"/>
    <property type="match status" value="1"/>
</dbReference>
<dbReference type="Proteomes" id="UP000734854">
    <property type="component" value="Unassembled WGS sequence"/>
</dbReference>
<dbReference type="InterPro" id="IPR011993">
    <property type="entry name" value="PH-like_dom_sf"/>
</dbReference>
<protein>
    <recommendedName>
        <fullName evidence="7">Chloride conductance regulatory protein ICln</fullName>
    </recommendedName>
</protein>
<keyword evidence="3" id="KW-0963">Cytoplasm</keyword>
<sequence>MGLGLLHFDVRVINDDGWPLLESDDGEELMHVEPGVAVALGSRPMESPGTLYVTSRRVIWLSDADKGKGYPVDFLSLSLHAVSRDLETYPFPCIYTQVFDL</sequence>
<evidence type="ECO:0000256" key="3">
    <source>
        <dbReference type="ARBA" id="ARBA00022490"/>
    </source>
</evidence>
<gene>
    <name evidence="5" type="ORF">ZIOFF_072190</name>
</gene>
<evidence type="ECO:0000313" key="5">
    <source>
        <dbReference type="EMBL" id="KAG6471093.1"/>
    </source>
</evidence>
<dbReference type="InterPro" id="IPR039924">
    <property type="entry name" value="ICln/Lot5/Saf5"/>
</dbReference>
<evidence type="ECO:0000256" key="2">
    <source>
        <dbReference type="ARBA" id="ARBA00004496"/>
    </source>
</evidence>
<evidence type="ECO:0000256" key="4">
    <source>
        <dbReference type="ARBA" id="ARBA00023242"/>
    </source>
</evidence>
<dbReference type="Gene3D" id="2.30.29.30">
    <property type="entry name" value="Pleckstrin-homology domain (PH domain)/Phosphotyrosine-binding domain (PTB)"/>
    <property type="match status" value="1"/>
</dbReference>
<dbReference type="EMBL" id="JACMSC010000021">
    <property type="protein sequence ID" value="KAG6471093.1"/>
    <property type="molecule type" value="Genomic_DNA"/>
</dbReference>
<organism evidence="5 6">
    <name type="scientific">Zingiber officinale</name>
    <name type="common">Ginger</name>
    <name type="synonym">Amomum zingiber</name>
    <dbReference type="NCBI Taxonomy" id="94328"/>
    <lineage>
        <taxon>Eukaryota</taxon>
        <taxon>Viridiplantae</taxon>
        <taxon>Streptophyta</taxon>
        <taxon>Embryophyta</taxon>
        <taxon>Tracheophyta</taxon>
        <taxon>Spermatophyta</taxon>
        <taxon>Magnoliopsida</taxon>
        <taxon>Liliopsida</taxon>
        <taxon>Zingiberales</taxon>
        <taxon>Zingiberaceae</taxon>
        <taxon>Zingiber</taxon>
    </lineage>
</organism>
<dbReference type="Pfam" id="PF03517">
    <property type="entry name" value="Voldacs"/>
    <property type="match status" value="1"/>
</dbReference>
<evidence type="ECO:0000313" key="6">
    <source>
        <dbReference type="Proteomes" id="UP000734854"/>
    </source>
</evidence>
<accession>A0A8J5ER26</accession>
<keyword evidence="4" id="KW-0539">Nucleus</keyword>
<dbReference type="GO" id="GO:0000387">
    <property type="term" value="P:spliceosomal snRNP assembly"/>
    <property type="evidence" value="ECO:0007669"/>
    <property type="project" value="TreeGrafter"/>
</dbReference>
<dbReference type="GO" id="GO:0034715">
    <property type="term" value="C:pICln-Sm protein complex"/>
    <property type="evidence" value="ECO:0007669"/>
    <property type="project" value="TreeGrafter"/>
</dbReference>
<dbReference type="AlphaFoldDB" id="A0A8J5ER26"/>
<dbReference type="GO" id="GO:0005681">
    <property type="term" value="C:spliceosomal complex"/>
    <property type="evidence" value="ECO:0007669"/>
    <property type="project" value="TreeGrafter"/>
</dbReference>
<keyword evidence="6" id="KW-1185">Reference proteome</keyword>
<reference evidence="5 6" key="1">
    <citation type="submission" date="2020-08" db="EMBL/GenBank/DDBJ databases">
        <title>Plant Genome Project.</title>
        <authorList>
            <person name="Zhang R.-G."/>
        </authorList>
    </citation>
    <scope>NUCLEOTIDE SEQUENCE [LARGE SCALE GENOMIC DNA]</scope>
    <source>
        <tissue evidence="5">Rhizome</tissue>
    </source>
</reference>